<dbReference type="Gene3D" id="1.10.530.10">
    <property type="match status" value="1"/>
</dbReference>
<dbReference type="PANTHER" id="PTHR33734:SF22">
    <property type="entry name" value="MEMBRANE-BOUND LYTIC MUREIN TRANSGLYCOSYLASE D"/>
    <property type="match status" value="1"/>
</dbReference>
<comment type="caution">
    <text evidence="4">The sequence shown here is derived from an EMBL/GenBank/DDBJ whole genome shotgun (WGS) entry which is preliminary data.</text>
</comment>
<dbReference type="Gene3D" id="3.10.350.10">
    <property type="entry name" value="LysM domain"/>
    <property type="match status" value="1"/>
</dbReference>
<organism evidence="4 5">
    <name type="scientific">Cognatilysobacter xinjiangensis</name>
    <dbReference type="NCBI Taxonomy" id="546892"/>
    <lineage>
        <taxon>Bacteria</taxon>
        <taxon>Pseudomonadati</taxon>
        <taxon>Pseudomonadota</taxon>
        <taxon>Gammaproteobacteria</taxon>
        <taxon>Lysobacterales</taxon>
        <taxon>Lysobacteraceae</taxon>
        <taxon>Cognatilysobacter</taxon>
    </lineage>
</organism>
<dbReference type="PROSITE" id="PS00922">
    <property type="entry name" value="TRANSGLYCOSYLASE"/>
    <property type="match status" value="1"/>
</dbReference>
<dbReference type="EMBL" id="BMXY01000001">
    <property type="protein sequence ID" value="GGZ61749.1"/>
    <property type="molecule type" value="Genomic_DNA"/>
</dbReference>
<dbReference type="SUPFAM" id="SSF53955">
    <property type="entry name" value="Lysozyme-like"/>
    <property type="match status" value="1"/>
</dbReference>
<dbReference type="Pfam" id="PF01464">
    <property type="entry name" value="SLT"/>
    <property type="match status" value="1"/>
</dbReference>
<dbReference type="InterPro" id="IPR018392">
    <property type="entry name" value="LysM"/>
</dbReference>
<accession>A0ABQ3C2M1</accession>
<sequence>MNNSLLKTGAAALVAACGLMTAGTADAAQPRNGREVYEAFRAGLAEPSCPTEASRWSRQFSHAPDRLTGRDETLVLFSHVVESLRAAHLPTEYALIPFVESGYSPTARSSAGPAGLWQMIGTTARNHNVPMRPGYDGRMSPVDSTKAAVRYLKTLHGMFGGNWRLAVMAYNAGEYRVFGALKRAGQTPRTAKPESLTGLSGITQAYDDKLHAISCVIAKADNQPSFLAALDRPVRTLAPVASSEAMIAMETPKRAPAASAAAPALVATGSAAASLGAPAGDANGIVATVLGGSAASPVAAADATAPRRHTVAAGENLWTIARRYKVSVAQLVSANGLKAGKLLAPGMVLAVDALAAK</sequence>
<dbReference type="InterPro" id="IPR036779">
    <property type="entry name" value="LysM_dom_sf"/>
</dbReference>
<dbReference type="InterPro" id="IPR023346">
    <property type="entry name" value="Lysozyme-like_dom_sf"/>
</dbReference>
<dbReference type="CDD" id="cd16894">
    <property type="entry name" value="MltD-like"/>
    <property type="match status" value="1"/>
</dbReference>
<evidence type="ECO:0000259" key="3">
    <source>
        <dbReference type="PROSITE" id="PS51782"/>
    </source>
</evidence>
<dbReference type="CDD" id="cd00118">
    <property type="entry name" value="LysM"/>
    <property type="match status" value="1"/>
</dbReference>
<dbReference type="InterPro" id="IPR008258">
    <property type="entry name" value="Transglycosylase_SLT_dom_1"/>
</dbReference>
<name>A0ABQ3C2M1_9GAMM</name>
<dbReference type="Proteomes" id="UP000643403">
    <property type="component" value="Unassembled WGS sequence"/>
</dbReference>
<dbReference type="Pfam" id="PF01476">
    <property type="entry name" value="LysM"/>
    <property type="match status" value="1"/>
</dbReference>
<feature type="domain" description="LysM" evidence="3">
    <location>
        <begin position="307"/>
        <end position="351"/>
    </location>
</feature>
<evidence type="ECO:0000256" key="2">
    <source>
        <dbReference type="SAM" id="SignalP"/>
    </source>
</evidence>
<dbReference type="SUPFAM" id="SSF54106">
    <property type="entry name" value="LysM domain"/>
    <property type="match status" value="1"/>
</dbReference>
<keyword evidence="2" id="KW-0732">Signal</keyword>
<dbReference type="SMART" id="SM00257">
    <property type="entry name" value="LysM"/>
    <property type="match status" value="1"/>
</dbReference>
<comment type="similarity">
    <text evidence="1">Belongs to the transglycosylase Slt family.</text>
</comment>
<dbReference type="PROSITE" id="PS51782">
    <property type="entry name" value="LYSM"/>
    <property type="match status" value="1"/>
</dbReference>
<feature type="chain" id="PRO_5045277907" evidence="2">
    <location>
        <begin position="28"/>
        <end position="357"/>
    </location>
</feature>
<dbReference type="RefSeq" id="WP_189448303.1">
    <property type="nucleotide sequence ID" value="NZ_BMXY01000001.1"/>
</dbReference>
<evidence type="ECO:0000256" key="1">
    <source>
        <dbReference type="ARBA" id="ARBA00007734"/>
    </source>
</evidence>
<evidence type="ECO:0000313" key="5">
    <source>
        <dbReference type="Proteomes" id="UP000643403"/>
    </source>
</evidence>
<dbReference type="PANTHER" id="PTHR33734">
    <property type="entry name" value="LYSM DOMAIN-CONTAINING GPI-ANCHORED PROTEIN 2"/>
    <property type="match status" value="1"/>
</dbReference>
<protein>
    <submittedName>
        <fullName evidence="4">Lytic transglycosylase</fullName>
    </submittedName>
</protein>
<dbReference type="InterPro" id="IPR000189">
    <property type="entry name" value="Transglyc_AS"/>
</dbReference>
<feature type="signal peptide" evidence="2">
    <location>
        <begin position="1"/>
        <end position="27"/>
    </location>
</feature>
<gene>
    <name evidence="4" type="primary">dniR</name>
    <name evidence="4" type="ORF">GCM10008101_14850</name>
</gene>
<proteinExistence type="inferred from homology"/>
<reference evidence="5" key="1">
    <citation type="journal article" date="2019" name="Int. J. Syst. Evol. Microbiol.">
        <title>The Global Catalogue of Microorganisms (GCM) 10K type strain sequencing project: providing services to taxonomists for standard genome sequencing and annotation.</title>
        <authorList>
            <consortium name="The Broad Institute Genomics Platform"/>
            <consortium name="The Broad Institute Genome Sequencing Center for Infectious Disease"/>
            <person name="Wu L."/>
            <person name="Ma J."/>
        </authorList>
    </citation>
    <scope>NUCLEOTIDE SEQUENCE [LARGE SCALE GENOMIC DNA]</scope>
    <source>
        <strain evidence="5">KCTC 22558</strain>
    </source>
</reference>
<keyword evidence="5" id="KW-1185">Reference proteome</keyword>
<evidence type="ECO:0000313" key="4">
    <source>
        <dbReference type="EMBL" id="GGZ61749.1"/>
    </source>
</evidence>